<dbReference type="InterPro" id="IPR051016">
    <property type="entry name" value="Diverse_Substrate_AcTransf"/>
</dbReference>
<dbReference type="InterPro" id="IPR016181">
    <property type="entry name" value="Acyl_CoA_acyltransferase"/>
</dbReference>
<dbReference type="CDD" id="cd04301">
    <property type="entry name" value="NAT_SF"/>
    <property type="match status" value="1"/>
</dbReference>
<gene>
    <name evidence="4" type="ORF">LCGC14_0750970</name>
</gene>
<sequence length="160" mass="17756">MNIDVKIANYLDQEQAKDIGYLLDAYSQDQMGGSQPLSETVKSNLASHLSKLPHAFSIICYVNKKPAGLVNCFDAFSTFECKPLINIHDVVVVNEFRGLGLSQLMLSKVEEIAKSKGCCKVTLEVLEGNKVAQKSYIKFGFAGYELDPVMGKALFWQKKL</sequence>
<name>A0A0F9QNQ7_9ZZZZ</name>
<dbReference type="Gene3D" id="3.40.630.30">
    <property type="match status" value="1"/>
</dbReference>
<evidence type="ECO:0000313" key="4">
    <source>
        <dbReference type="EMBL" id="KKN38672.1"/>
    </source>
</evidence>
<protein>
    <recommendedName>
        <fullName evidence="3">N-acetyltransferase domain-containing protein</fullName>
    </recommendedName>
</protein>
<dbReference type="InterPro" id="IPR000182">
    <property type="entry name" value="GNAT_dom"/>
</dbReference>
<evidence type="ECO:0000256" key="1">
    <source>
        <dbReference type="ARBA" id="ARBA00022679"/>
    </source>
</evidence>
<keyword evidence="2" id="KW-0012">Acyltransferase</keyword>
<keyword evidence="1" id="KW-0808">Transferase</keyword>
<dbReference type="Pfam" id="PF00583">
    <property type="entry name" value="Acetyltransf_1"/>
    <property type="match status" value="1"/>
</dbReference>
<comment type="caution">
    <text evidence="4">The sequence shown here is derived from an EMBL/GenBank/DDBJ whole genome shotgun (WGS) entry which is preliminary data.</text>
</comment>
<dbReference type="GO" id="GO:0008080">
    <property type="term" value="F:N-acetyltransferase activity"/>
    <property type="evidence" value="ECO:0007669"/>
    <property type="project" value="UniProtKB-ARBA"/>
</dbReference>
<dbReference type="SUPFAM" id="SSF55729">
    <property type="entry name" value="Acyl-CoA N-acyltransferases (Nat)"/>
    <property type="match status" value="1"/>
</dbReference>
<dbReference type="PANTHER" id="PTHR10545">
    <property type="entry name" value="DIAMINE N-ACETYLTRANSFERASE"/>
    <property type="match status" value="1"/>
</dbReference>
<dbReference type="PANTHER" id="PTHR10545:SF29">
    <property type="entry name" value="GH14572P-RELATED"/>
    <property type="match status" value="1"/>
</dbReference>
<evidence type="ECO:0000259" key="3">
    <source>
        <dbReference type="PROSITE" id="PS51186"/>
    </source>
</evidence>
<organism evidence="4">
    <name type="scientific">marine sediment metagenome</name>
    <dbReference type="NCBI Taxonomy" id="412755"/>
    <lineage>
        <taxon>unclassified sequences</taxon>
        <taxon>metagenomes</taxon>
        <taxon>ecological metagenomes</taxon>
    </lineage>
</organism>
<dbReference type="AlphaFoldDB" id="A0A0F9QNQ7"/>
<dbReference type="EMBL" id="LAZR01001811">
    <property type="protein sequence ID" value="KKN38672.1"/>
    <property type="molecule type" value="Genomic_DNA"/>
</dbReference>
<accession>A0A0F9QNQ7</accession>
<feature type="domain" description="N-acetyltransferase" evidence="3">
    <location>
        <begin position="3"/>
        <end position="160"/>
    </location>
</feature>
<dbReference type="PROSITE" id="PS51186">
    <property type="entry name" value="GNAT"/>
    <property type="match status" value="1"/>
</dbReference>
<evidence type="ECO:0000256" key="2">
    <source>
        <dbReference type="ARBA" id="ARBA00023315"/>
    </source>
</evidence>
<proteinExistence type="predicted"/>
<reference evidence="4" key="1">
    <citation type="journal article" date="2015" name="Nature">
        <title>Complex archaea that bridge the gap between prokaryotes and eukaryotes.</title>
        <authorList>
            <person name="Spang A."/>
            <person name="Saw J.H."/>
            <person name="Jorgensen S.L."/>
            <person name="Zaremba-Niedzwiedzka K."/>
            <person name="Martijn J."/>
            <person name="Lind A.E."/>
            <person name="van Eijk R."/>
            <person name="Schleper C."/>
            <person name="Guy L."/>
            <person name="Ettema T.J."/>
        </authorList>
    </citation>
    <scope>NUCLEOTIDE SEQUENCE</scope>
</reference>